<dbReference type="AlphaFoldDB" id="A0AAD2CB66"/>
<comment type="caution">
    <text evidence="2">The sequence shown here is derived from an EMBL/GenBank/DDBJ whole genome shotgun (WGS) entry which is preliminary data.</text>
</comment>
<proteinExistence type="predicted"/>
<dbReference type="InterPro" id="IPR013241">
    <property type="entry name" value="RNase_P_Pop3"/>
</dbReference>
<keyword evidence="3" id="KW-1185">Reference proteome</keyword>
<feature type="compositionally biased region" description="Basic residues" evidence="1">
    <location>
        <begin position="15"/>
        <end position="25"/>
    </location>
</feature>
<evidence type="ECO:0000313" key="3">
    <source>
        <dbReference type="Proteomes" id="UP001295423"/>
    </source>
</evidence>
<evidence type="ECO:0000256" key="1">
    <source>
        <dbReference type="SAM" id="MobiDB-lite"/>
    </source>
</evidence>
<protein>
    <recommendedName>
        <fullName evidence="4">Ribosomal protein L7Ae/L30e/S12e/Gadd45 domain-containing protein</fullName>
    </recommendedName>
</protein>
<sequence>MAPKRTNAADNQSSKKQRKTKKKIKAPPSFLDATTLLQVVDFPLQQQQEQQQALPEHDTVKSDVVSDVIKEVFLDRFVKEIVKPFAPDRNSNSQFVVRNCKLRKSNQNQAGKKTETNSIWNQRIRIGTNQCLRILDAAMNGSANPKPLLCVCARDVYPPTMLTQVPVVAKKLKIPLVILGGKATTELGEAIGLCKASIVIILESSIGTDESHGAIDSFCSYARTLVDS</sequence>
<dbReference type="GO" id="GO:0008033">
    <property type="term" value="P:tRNA processing"/>
    <property type="evidence" value="ECO:0007669"/>
    <property type="project" value="InterPro"/>
</dbReference>
<accession>A0AAD2CB66</accession>
<name>A0AAD2CB66_9STRA</name>
<dbReference type="Pfam" id="PF08228">
    <property type="entry name" value="RNase_P_pop3"/>
    <property type="match status" value="1"/>
</dbReference>
<organism evidence="2 3">
    <name type="scientific">Cylindrotheca closterium</name>
    <dbReference type="NCBI Taxonomy" id="2856"/>
    <lineage>
        <taxon>Eukaryota</taxon>
        <taxon>Sar</taxon>
        <taxon>Stramenopiles</taxon>
        <taxon>Ochrophyta</taxon>
        <taxon>Bacillariophyta</taxon>
        <taxon>Bacillariophyceae</taxon>
        <taxon>Bacillariophycidae</taxon>
        <taxon>Bacillariales</taxon>
        <taxon>Bacillariaceae</taxon>
        <taxon>Cylindrotheca</taxon>
    </lineage>
</organism>
<gene>
    <name evidence="2" type="ORF">CYCCA115_LOCUS850</name>
</gene>
<feature type="region of interest" description="Disordered" evidence="1">
    <location>
        <begin position="1"/>
        <end position="27"/>
    </location>
</feature>
<evidence type="ECO:0008006" key="4">
    <source>
        <dbReference type="Google" id="ProtNLM"/>
    </source>
</evidence>
<dbReference type="InterPro" id="IPR029064">
    <property type="entry name" value="Ribosomal_eL30-like_sf"/>
</dbReference>
<dbReference type="GO" id="GO:0006364">
    <property type="term" value="P:rRNA processing"/>
    <property type="evidence" value="ECO:0007669"/>
    <property type="project" value="InterPro"/>
</dbReference>
<dbReference type="EMBL" id="CAKOGP040000002">
    <property type="protein sequence ID" value="CAJ1919505.1"/>
    <property type="molecule type" value="Genomic_DNA"/>
</dbReference>
<reference evidence="2" key="1">
    <citation type="submission" date="2023-08" db="EMBL/GenBank/DDBJ databases">
        <authorList>
            <person name="Audoor S."/>
            <person name="Bilcke G."/>
        </authorList>
    </citation>
    <scope>NUCLEOTIDE SEQUENCE</scope>
</reference>
<dbReference type="Proteomes" id="UP001295423">
    <property type="component" value="Unassembled WGS sequence"/>
</dbReference>
<dbReference type="Gene3D" id="3.30.1330.30">
    <property type="match status" value="1"/>
</dbReference>
<evidence type="ECO:0000313" key="2">
    <source>
        <dbReference type="EMBL" id="CAJ1919505.1"/>
    </source>
</evidence>
<dbReference type="SUPFAM" id="SSF55315">
    <property type="entry name" value="L30e-like"/>
    <property type="match status" value="1"/>
</dbReference>